<dbReference type="PANTHER" id="PTHR43859">
    <property type="entry name" value="ACYL-ACTIVATING ENZYME"/>
    <property type="match status" value="1"/>
</dbReference>
<dbReference type="FunFam" id="3.30.300.30:FF:000008">
    <property type="entry name" value="2,3-dihydroxybenzoate-AMP ligase"/>
    <property type="match status" value="1"/>
</dbReference>
<keyword evidence="9" id="KW-1185">Reference proteome</keyword>
<dbReference type="Pfam" id="PF13193">
    <property type="entry name" value="AMP-binding_C"/>
    <property type="match status" value="1"/>
</dbReference>
<name>W0JRF8_9EURY</name>
<feature type="domain" description="AMP-binding enzyme C-terminal" evidence="7">
    <location>
        <begin position="452"/>
        <end position="527"/>
    </location>
</feature>
<sequence length="546" mass="60858">MKQPLLTTDYLDRAVTLFGDEIGVIADDGTAFTYAELGERVDRLSNALQARGVEKGDRVALLSPNSHYFIETLYATMQLGALFVPLNVRLQPAEYDYLVDDCDPTVLIADYEYAGKLEHLKGDQGVESWIAYDAAAVDGGEAGEPGRSSSDSSDVDWDDYETVLENSSPNAPDAVDLSEDDDATILYTSGTTGDPKGVVHTHRIQHYHALIHAHHVEFEDDDTILWTSPMFHINGWGHIYGLTGIGGTHVILRDFDPGTVFERIREHDVSFLGGAPTVLNMLLEYHDEADVPTSGEKPVRVETAASPPPKQTIRRTEDELGWRIIHAYGATETGPLITTSNSRRKIEGGDTYDIINKPGFATLNTKIRVVDEDGEDVPRDDETKGEVVARGNQVLDRYWNKPAATERAFHDRVDDWFHTGDIATIDEHEMITIVDRKKDIIISGGENISSIEVQDTIYDHPDVRMAAVIAVPHEKWGETPKALVVTDDDSELTEDDLIEFTRDKLAHYKCPTQVEFRDTLPQTSTGKIQKFELREEHWNDTAGNVN</sequence>
<proteinExistence type="inferred from homology"/>
<evidence type="ECO:0000256" key="2">
    <source>
        <dbReference type="ARBA" id="ARBA00022598"/>
    </source>
</evidence>
<comment type="similarity">
    <text evidence="1">Belongs to the ATP-dependent AMP-binding enzyme family.</text>
</comment>
<dbReference type="InterPro" id="IPR000873">
    <property type="entry name" value="AMP-dep_synth/lig_dom"/>
</dbReference>
<dbReference type="PANTHER" id="PTHR43859:SF4">
    <property type="entry name" value="BUTANOATE--COA LIGASE AAE1-RELATED"/>
    <property type="match status" value="1"/>
</dbReference>
<evidence type="ECO:0000259" key="7">
    <source>
        <dbReference type="Pfam" id="PF13193"/>
    </source>
</evidence>
<dbReference type="Gene3D" id="3.40.50.12780">
    <property type="entry name" value="N-terminal domain of ligase-like"/>
    <property type="match status" value="1"/>
</dbReference>
<accession>W0JRF8</accession>
<dbReference type="eggNOG" id="arCOG00856">
    <property type="taxonomic scope" value="Archaea"/>
</dbReference>
<protein>
    <submittedName>
        <fullName evidence="8">AlkK</fullName>
    </submittedName>
</protein>
<dbReference type="Gene3D" id="3.30.300.30">
    <property type="match status" value="1"/>
</dbReference>
<feature type="domain" description="AMP-dependent synthetase/ligase" evidence="6">
    <location>
        <begin position="13"/>
        <end position="399"/>
    </location>
</feature>
<dbReference type="RefSeq" id="WP_049954217.1">
    <property type="nucleotide sequence ID" value="NZ_CP007056.1"/>
</dbReference>
<evidence type="ECO:0000259" key="6">
    <source>
        <dbReference type="Pfam" id="PF00501"/>
    </source>
</evidence>
<dbReference type="PROSITE" id="PS00455">
    <property type="entry name" value="AMP_BINDING"/>
    <property type="match status" value="1"/>
</dbReference>
<dbReference type="PATRIC" id="fig|797299.3.peg.3026"/>
<evidence type="ECO:0000256" key="5">
    <source>
        <dbReference type="SAM" id="MobiDB-lite"/>
    </source>
</evidence>
<dbReference type="GeneID" id="25146701"/>
<dbReference type="InterPro" id="IPR042099">
    <property type="entry name" value="ANL_N_sf"/>
</dbReference>
<keyword evidence="8" id="KW-0614">Plasmid</keyword>
<keyword evidence="4" id="KW-0443">Lipid metabolism</keyword>
<dbReference type="NCBIfam" id="NF004837">
    <property type="entry name" value="PRK06187.1"/>
    <property type="match status" value="1"/>
</dbReference>
<dbReference type="GO" id="GO:0006631">
    <property type="term" value="P:fatty acid metabolic process"/>
    <property type="evidence" value="ECO:0007669"/>
    <property type="project" value="UniProtKB-KW"/>
</dbReference>
<keyword evidence="3" id="KW-0276">Fatty acid metabolism</keyword>
<keyword evidence="2" id="KW-0436">Ligase</keyword>
<reference evidence="8 9" key="1">
    <citation type="submission" date="2014-01" db="EMBL/GenBank/DDBJ databases">
        <authorList>
            <consortium name="DOE Joint Genome Institute"/>
            <person name="Anderson I."/>
            <person name="Huntemann M."/>
            <person name="Han J."/>
            <person name="Chen A."/>
            <person name="Kyrpides N."/>
            <person name="Mavromatis K."/>
            <person name="Markowitz V."/>
            <person name="Palaniappan K."/>
            <person name="Ivanova N."/>
            <person name="Schaumberg A."/>
            <person name="Pati A."/>
            <person name="Liolios K."/>
            <person name="Nordberg H.P."/>
            <person name="Cantor M.N."/>
            <person name="Hua S.X."/>
            <person name="Woyke T."/>
        </authorList>
    </citation>
    <scope>NUCLEOTIDE SEQUENCE [LARGE SCALE GENOMIC DNA]</scope>
    <source>
        <strain evidence="8 9">XH-48</strain>
        <plasmid evidence="9">1</plasmid>
    </source>
</reference>
<evidence type="ECO:0000313" key="9">
    <source>
        <dbReference type="Proteomes" id="UP000019024"/>
    </source>
</evidence>
<organism evidence="8 9">
    <name type="scientific">Halostagnicola larsenii XH-48</name>
    <dbReference type="NCBI Taxonomy" id="797299"/>
    <lineage>
        <taxon>Archaea</taxon>
        <taxon>Methanobacteriati</taxon>
        <taxon>Methanobacteriota</taxon>
        <taxon>Stenosarchaea group</taxon>
        <taxon>Halobacteria</taxon>
        <taxon>Halobacteriales</taxon>
        <taxon>Natrialbaceae</taxon>
        <taxon>Halostagnicola</taxon>
    </lineage>
</organism>
<dbReference type="OrthoDB" id="193284at2157"/>
<evidence type="ECO:0000256" key="1">
    <source>
        <dbReference type="ARBA" id="ARBA00006432"/>
    </source>
</evidence>
<evidence type="ECO:0000313" key="8">
    <source>
        <dbReference type="EMBL" id="AHG01281.1"/>
    </source>
</evidence>
<feature type="region of interest" description="Disordered" evidence="5">
    <location>
        <begin position="291"/>
        <end position="312"/>
    </location>
</feature>
<dbReference type="Pfam" id="PF00501">
    <property type="entry name" value="AMP-binding"/>
    <property type="match status" value="1"/>
</dbReference>
<evidence type="ECO:0000256" key="3">
    <source>
        <dbReference type="ARBA" id="ARBA00022832"/>
    </source>
</evidence>
<dbReference type="InterPro" id="IPR020845">
    <property type="entry name" value="AMP-binding_CS"/>
</dbReference>
<gene>
    <name evidence="8" type="ORF">HALLA_02565</name>
</gene>
<dbReference type="KEGG" id="hlr:HALLA_02565"/>
<dbReference type="HOGENOM" id="CLU_000022_59_5_2"/>
<dbReference type="InterPro" id="IPR025110">
    <property type="entry name" value="AMP-bd_C"/>
</dbReference>
<geneLocation type="plasmid" evidence="8">
    <name>unnamed</name>
</geneLocation>
<dbReference type="SUPFAM" id="SSF56801">
    <property type="entry name" value="Acetyl-CoA synthetase-like"/>
    <property type="match status" value="1"/>
</dbReference>
<dbReference type="GO" id="GO:0016874">
    <property type="term" value="F:ligase activity"/>
    <property type="evidence" value="ECO:0007669"/>
    <property type="project" value="UniProtKB-KW"/>
</dbReference>
<dbReference type="EMBL" id="CP007056">
    <property type="protein sequence ID" value="AHG01281.1"/>
    <property type="molecule type" value="Genomic_DNA"/>
</dbReference>
<dbReference type="InterPro" id="IPR045851">
    <property type="entry name" value="AMP-bd_C_sf"/>
</dbReference>
<evidence type="ECO:0000256" key="4">
    <source>
        <dbReference type="ARBA" id="ARBA00023098"/>
    </source>
</evidence>
<dbReference type="Proteomes" id="UP000019024">
    <property type="component" value="Plasmid unnamed"/>
</dbReference>
<dbReference type="AlphaFoldDB" id="W0JRF8"/>